<dbReference type="Gene3D" id="3.40.50.150">
    <property type="entry name" value="Vaccinia Virus protein VP39"/>
    <property type="match status" value="1"/>
</dbReference>
<sequence>MRKLLESLRFLCTVMVLLTVSLFAVFCFQNLEDHMAAGINRRFPPQDISVNREEESRPQTREENPLISYTENDNKQVPTHRDSKLGQTCENEDDFEQWICENEHDFDRLSKRLAKTKVGGHIFMRDSITLEFTKKPQLRAVYEYIQQNMKHASRFCETGFNGGHSSMMWAKLFLGKIEIISFDMCYNNGGCDIGLEEIHRLYPDMKHTLIREDSTINLPNYTKENPNIKCEFIFVDGGHTGDVPEKDLYNFKPMAKDNHIVVMDDCVWNLTNSDYTNWIGKAINKGVEDKLICPITCKPMYIPKMKRNTSTCFHKYCK</sequence>
<dbReference type="SUPFAM" id="SSF53335">
    <property type="entry name" value="S-adenosyl-L-methionine-dependent methyltransferases"/>
    <property type="match status" value="1"/>
</dbReference>
<dbReference type="Pfam" id="PF13578">
    <property type="entry name" value="Methyltransf_24"/>
    <property type="match status" value="1"/>
</dbReference>
<evidence type="ECO:0000313" key="2">
    <source>
        <dbReference type="EMBL" id="VDI42596.1"/>
    </source>
</evidence>
<name>A0A8B6F2F6_MYTGA</name>
<feature type="region of interest" description="Disordered" evidence="1">
    <location>
        <begin position="47"/>
        <end position="67"/>
    </location>
</feature>
<comment type="caution">
    <text evidence="2">The sequence shown here is derived from an EMBL/GenBank/DDBJ whole genome shotgun (WGS) entry which is preliminary data.</text>
</comment>
<dbReference type="InterPro" id="IPR029063">
    <property type="entry name" value="SAM-dependent_MTases_sf"/>
</dbReference>
<reference evidence="2" key="1">
    <citation type="submission" date="2018-11" db="EMBL/GenBank/DDBJ databases">
        <authorList>
            <person name="Alioto T."/>
            <person name="Alioto T."/>
        </authorList>
    </citation>
    <scope>NUCLEOTIDE SEQUENCE</scope>
</reference>
<gene>
    <name evidence="2" type="ORF">MGAL_10B011386</name>
</gene>
<dbReference type="OrthoDB" id="6074443at2759"/>
<dbReference type="Proteomes" id="UP000596742">
    <property type="component" value="Unassembled WGS sequence"/>
</dbReference>
<keyword evidence="3" id="KW-1185">Reference proteome</keyword>
<feature type="compositionally biased region" description="Basic and acidic residues" evidence="1">
    <location>
        <begin position="50"/>
        <end position="64"/>
    </location>
</feature>
<dbReference type="AlphaFoldDB" id="A0A8B6F2F6"/>
<evidence type="ECO:0000256" key="1">
    <source>
        <dbReference type="SAM" id="MobiDB-lite"/>
    </source>
</evidence>
<accession>A0A8B6F2F6</accession>
<proteinExistence type="predicted"/>
<protein>
    <submittedName>
        <fullName evidence="2">Uncharacterized protein</fullName>
    </submittedName>
</protein>
<evidence type="ECO:0000313" key="3">
    <source>
        <dbReference type="Proteomes" id="UP000596742"/>
    </source>
</evidence>
<dbReference type="EMBL" id="UYJE01006042">
    <property type="protein sequence ID" value="VDI42596.1"/>
    <property type="molecule type" value="Genomic_DNA"/>
</dbReference>
<organism evidence="2 3">
    <name type="scientific">Mytilus galloprovincialis</name>
    <name type="common">Mediterranean mussel</name>
    <dbReference type="NCBI Taxonomy" id="29158"/>
    <lineage>
        <taxon>Eukaryota</taxon>
        <taxon>Metazoa</taxon>
        <taxon>Spiralia</taxon>
        <taxon>Lophotrochozoa</taxon>
        <taxon>Mollusca</taxon>
        <taxon>Bivalvia</taxon>
        <taxon>Autobranchia</taxon>
        <taxon>Pteriomorphia</taxon>
        <taxon>Mytilida</taxon>
        <taxon>Mytiloidea</taxon>
        <taxon>Mytilidae</taxon>
        <taxon>Mytilinae</taxon>
        <taxon>Mytilus</taxon>
    </lineage>
</organism>